<feature type="region of interest" description="Disordered" evidence="8">
    <location>
        <begin position="131"/>
        <end position="154"/>
    </location>
</feature>
<keyword evidence="6 7" id="KW-0408">Iron</keyword>
<evidence type="ECO:0000256" key="1">
    <source>
        <dbReference type="ARBA" id="ARBA00010342"/>
    </source>
</evidence>
<evidence type="ECO:0000256" key="5">
    <source>
        <dbReference type="ARBA" id="ARBA00022748"/>
    </source>
</evidence>
<comment type="function">
    <text evidence="7">Possible subunit of a heme lyase.</text>
</comment>
<feature type="domain" description="CcmH/CycL/Ccl2/NrfF N-terminal" evidence="9">
    <location>
        <begin position="7"/>
        <end position="147"/>
    </location>
</feature>
<keyword evidence="7" id="KW-1133">Transmembrane helix</keyword>
<keyword evidence="5" id="KW-0201">Cytochrome c-type biogenesis</keyword>
<dbReference type="RefSeq" id="WP_009207507.1">
    <property type="nucleotide sequence ID" value="NC_022357.1"/>
</dbReference>
<organism evidence="10 11">
    <name type="scientific">Sulfuricella denitrificans (strain DSM 22764 / NBRC 105220 / skB26)</name>
    <dbReference type="NCBI Taxonomy" id="1163617"/>
    <lineage>
        <taxon>Bacteria</taxon>
        <taxon>Pseudomonadati</taxon>
        <taxon>Pseudomonadota</taxon>
        <taxon>Betaproteobacteria</taxon>
        <taxon>Nitrosomonadales</taxon>
        <taxon>Sulfuricellaceae</taxon>
        <taxon>Sulfuricella</taxon>
    </lineage>
</organism>
<dbReference type="GO" id="GO:0046872">
    <property type="term" value="F:metal ion binding"/>
    <property type="evidence" value="ECO:0007669"/>
    <property type="project" value="UniProtKB-KW"/>
</dbReference>
<evidence type="ECO:0000256" key="4">
    <source>
        <dbReference type="ARBA" id="ARBA00022729"/>
    </source>
</evidence>
<feature type="signal peptide" evidence="7">
    <location>
        <begin position="1"/>
        <end position="18"/>
    </location>
</feature>
<dbReference type="PANTHER" id="PTHR47870">
    <property type="entry name" value="CYTOCHROME C-TYPE BIOGENESIS PROTEIN CCMH"/>
    <property type="match status" value="1"/>
</dbReference>
<dbReference type="CDD" id="cd16378">
    <property type="entry name" value="CcmH_N"/>
    <property type="match status" value="1"/>
</dbReference>
<accession>S6ADK2</accession>
<dbReference type="InterPro" id="IPR038297">
    <property type="entry name" value="CcmH/CycL/NrfF/Ccl2_sf"/>
</dbReference>
<keyword evidence="11" id="KW-1185">Reference proteome</keyword>
<name>S6ADK2_SULDS</name>
<feature type="compositionally biased region" description="Basic and acidic residues" evidence="8">
    <location>
        <begin position="131"/>
        <end position="144"/>
    </location>
</feature>
<dbReference type="Proteomes" id="UP000015559">
    <property type="component" value="Chromosome"/>
</dbReference>
<feature type="transmembrane region" description="Helical" evidence="7">
    <location>
        <begin position="102"/>
        <end position="123"/>
    </location>
</feature>
<dbReference type="STRING" id="1163617.SCD_n02733"/>
<dbReference type="eggNOG" id="COG3088">
    <property type="taxonomic scope" value="Bacteria"/>
</dbReference>
<evidence type="ECO:0000256" key="6">
    <source>
        <dbReference type="ARBA" id="ARBA00023004"/>
    </source>
</evidence>
<protein>
    <recommendedName>
        <fullName evidence="7">Cytochrome c-type biogenesis protein</fullName>
    </recommendedName>
</protein>
<dbReference type="PANTHER" id="PTHR47870:SF1">
    <property type="entry name" value="CYTOCHROME C-TYPE BIOGENESIS PROTEIN CCMH"/>
    <property type="match status" value="1"/>
</dbReference>
<keyword evidence="4 7" id="KW-0732">Signal</keyword>
<sequence>MRPWMIVLALWLPFAAMANEAKPLAEDPVTEQRMIALSENLRCLVCQNESLAGSRADLAQDLRQEIREQIRAGKSDEQVIDYLTQRYGDFVLYNPPVKPLTWLLWFGPFALLIGSVGGLYAYIKRRGNRPVDEPLSEEEKKRVADLLGNNGNKS</sequence>
<gene>
    <name evidence="10" type="ORF">SCD_n02733</name>
</gene>
<dbReference type="OrthoDB" id="9804975at2"/>
<evidence type="ECO:0000313" key="11">
    <source>
        <dbReference type="Proteomes" id="UP000015559"/>
    </source>
</evidence>
<dbReference type="HOGENOM" id="CLU_107187_2_1_4"/>
<keyword evidence="2 7" id="KW-0349">Heme</keyword>
<keyword evidence="7" id="KW-0812">Transmembrane</keyword>
<evidence type="ECO:0000256" key="2">
    <source>
        <dbReference type="ARBA" id="ARBA00022617"/>
    </source>
</evidence>
<dbReference type="GO" id="GO:0005886">
    <property type="term" value="C:plasma membrane"/>
    <property type="evidence" value="ECO:0007669"/>
    <property type="project" value="TreeGrafter"/>
</dbReference>
<dbReference type="AlphaFoldDB" id="S6ADK2"/>
<dbReference type="InterPro" id="IPR005616">
    <property type="entry name" value="CcmH/CycL/Ccl2/NrfF_N"/>
</dbReference>
<dbReference type="GO" id="GO:0017004">
    <property type="term" value="P:cytochrome complex assembly"/>
    <property type="evidence" value="ECO:0007669"/>
    <property type="project" value="UniProtKB-KW"/>
</dbReference>
<evidence type="ECO:0000256" key="8">
    <source>
        <dbReference type="SAM" id="MobiDB-lite"/>
    </source>
</evidence>
<comment type="similarity">
    <text evidence="1 7">Belongs to the CcmH/CycL/Ccl2/NrfF family.</text>
</comment>
<feature type="chain" id="PRO_5011022112" description="Cytochrome c-type biogenesis protein" evidence="7">
    <location>
        <begin position="19"/>
        <end position="154"/>
    </location>
</feature>
<dbReference type="FunFam" id="1.10.8.640:FF:000001">
    <property type="entry name" value="Cytochrome c-type biogenesis protein"/>
    <property type="match status" value="1"/>
</dbReference>
<reference evidence="10 11" key="1">
    <citation type="journal article" date="2012" name="Appl. Environ. Microbiol.">
        <title>Draft genome sequence of a psychrotolerant sulfur-oxidizing bacterium, Sulfuricella denitrificans skB26, and proteomic insights into cold adaptation.</title>
        <authorList>
            <person name="Watanabe T."/>
            <person name="Kojima H."/>
            <person name="Fukui M."/>
        </authorList>
    </citation>
    <scope>NUCLEOTIDE SEQUENCE [LARGE SCALE GENOMIC DNA]</scope>
    <source>
        <strain evidence="11">skB26</strain>
    </source>
</reference>
<dbReference type="EMBL" id="AP013066">
    <property type="protein sequence ID" value="BAN36533.1"/>
    <property type="molecule type" value="Genomic_DNA"/>
</dbReference>
<dbReference type="Gene3D" id="1.10.8.640">
    <property type="entry name" value="Cytochrome C biogenesis protein"/>
    <property type="match status" value="1"/>
</dbReference>
<keyword evidence="3 7" id="KW-0479">Metal-binding</keyword>
<evidence type="ECO:0000259" key="9">
    <source>
        <dbReference type="Pfam" id="PF03918"/>
    </source>
</evidence>
<keyword evidence="7" id="KW-0472">Membrane</keyword>
<proteinExistence type="inferred from homology"/>
<evidence type="ECO:0000256" key="3">
    <source>
        <dbReference type="ARBA" id="ARBA00022723"/>
    </source>
</evidence>
<evidence type="ECO:0000313" key="10">
    <source>
        <dbReference type="EMBL" id="BAN36533.1"/>
    </source>
</evidence>
<dbReference type="Pfam" id="PF03918">
    <property type="entry name" value="CcmH"/>
    <property type="match status" value="1"/>
</dbReference>
<dbReference type="KEGG" id="sdr:SCD_n02733"/>
<evidence type="ECO:0000256" key="7">
    <source>
        <dbReference type="RuleBase" id="RU364112"/>
    </source>
</evidence>
<dbReference type="InterPro" id="IPR051263">
    <property type="entry name" value="C-type_cytochrome_biogenesis"/>
</dbReference>